<name>A0A7R8CSQ1_LEPSM</name>
<accession>A0A7R8CSQ1</accession>
<evidence type="ECO:0000313" key="1">
    <source>
        <dbReference type="EMBL" id="CAF2916834.1"/>
    </source>
</evidence>
<evidence type="ECO:0000313" key="2">
    <source>
        <dbReference type="Proteomes" id="UP000675881"/>
    </source>
</evidence>
<proteinExistence type="predicted"/>
<keyword evidence="2" id="KW-1185">Reference proteome</keyword>
<organism evidence="1 2">
    <name type="scientific">Lepeophtheirus salmonis</name>
    <name type="common">Salmon louse</name>
    <name type="synonym">Caligus salmonis</name>
    <dbReference type="NCBI Taxonomy" id="72036"/>
    <lineage>
        <taxon>Eukaryota</taxon>
        <taxon>Metazoa</taxon>
        <taxon>Ecdysozoa</taxon>
        <taxon>Arthropoda</taxon>
        <taxon>Crustacea</taxon>
        <taxon>Multicrustacea</taxon>
        <taxon>Hexanauplia</taxon>
        <taxon>Copepoda</taxon>
        <taxon>Siphonostomatoida</taxon>
        <taxon>Caligidae</taxon>
        <taxon>Lepeophtheirus</taxon>
    </lineage>
</organism>
<dbReference type="PANTHER" id="PTHR45913:SF5">
    <property type="entry name" value="GENERAL TRANSCRIPTION FACTOR II-I REPEAT DOMAIN-CONTAINING PROTEIN 2A-LIKE PROTEIN"/>
    <property type="match status" value="1"/>
</dbReference>
<protein>
    <submittedName>
        <fullName evidence="1">(salmon louse) hypothetical protein</fullName>
    </submittedName>
</protein>
<dbReference type="EMBL" id="HG994583">
    <property type="protein sequence ID" value="CAF2916834.1"/>
    <property type="molecule type" value="Genomic_DNA"/>
</dbReference>
<dbReference type="OrthoDB" id="6352818at2759"/>
<dbReference type="PANTHER" id="PTHR45913">
    <property type="entry name" value="EPM2A-INTERACTING PROTEIN 1"/>
    <property type="match status" value="1"/>
</dbReference>
<dbReference type="AlphaFoldDB" id="A0A7R8CSQ1"/>
<sequence>MLKIVSDASLSSRTIVRRVEDIGSEIVYQLKMKQSDIECCSLALDESTDIRDTALLAVFIRAVNKDFNVDKELLDLNPLKGTTRGVDVFKGGQALLKKMRMEDFKKYVSLCTDGAPSMIGCHNGLIAKVRDFNPDVIVVHCIIHQENLSAKRINIDHVNSVVVKTVNYIRSRGLNHREIQEFLRQPESQSEDVIYFTEVR</sequence>
<gene>
    <name evidence="1" type="ORF">LSAA_9240</name>
</gene>
<dbReference type="Proteomes" id="UP000675881">
    <property type="component" value="Chromosome 4"/>
</dbReference>
<reference evidence="1" key="1">
    <citation type="submission" date="2021-02" db="EMBL/GenBank/DDBJ databases">
        <authorList>
            <person name="Bekaert M."/>
        </authorList>
    </citation>
    <scope>NUCLEOTIDE SEQUENCE</scope>
    <source>
        <strain evidence="1">IoA-00</strain>
    </source>
</reference>